<comment type="caution">
    <text evidence="2">The sequence shown here is derived from an EMBL/GenBank/DDBJ whole genome shotgun (WGS) entry which is preliminary data.</text>
</comment>
<evidence type="ECO:0000313" key="3">
    <source>
        <dbReference type="Proteomes" id="UP001159427"/>
    </source>
</evidence>
<feature type="compositionally biased region" description="Basic and acidic residues" evidence="1">
    <location>
        <begin position="44"/>
        <end position="55"/>
    </location>
</feature>
<feature type="region of interest" description="Disordered" evidence="1">
    <location>
        <begin position="44"/>
        <end position="102"/>
    </location>
</feature>
<evidence type="ECO:0000313" key="2">
    <source>
        <dbReference type="EMBL" id="CAH3179094.1"/>
    </source>
</evidence>
<name>A0ABN8RM25_9CNID</name>
<dbReference type="Proteomes" id="UP001159427">
    <property type="component" value="Unassembled WGS sequence"/>
</dbReference>
<proteinExistence type="predicted"/>
<protein>
    <submittedName>
        <fullName evidence="2">Uncharacterized protein</fullName>
    </submittedName>
</protein>
<sequence>MKSNGSIMSTTQVQSAMLSISEGIFATSLSEKNSLTLKESVKSCTEENASDEKTTADSFNTGTKPMENMLGKLLRKRRHSATPAPLPKDSSTRPRPRHTKSLTEIEVNTEIIDGLFTTTLCSTEL</sequence>
<evidence type="ECO:0000256" key="1">
    <source>
        <dbReference type="SAM" id="MobiDB-lite"/>
    </source>
</evidence>
<dbReference type="EMBL" id="CALNXI010001890">
    <property type="protein sequence ID" value="CAH3179094.1"/>
    <property type="molecule type" value="Genomic_DNA"/>
</dbReference>
<organism evidence="2 3">
    <name type="scientific">Porites evermanni</name>
    <dbReference type="NCBI Taxonomy" id="104178"/>
    <lineage>
        <taxon>Eukaryota</taxon>
        <taxon>Metazoa</taxon>
        <taxon>Cnidaria</taxon>
        <taxon>Anthozoa</taxon>
        <taxon>Hexacorallia</taxon>
        <taxon>Scleractinia</taxon>
        <taxon>Fungiina</taxon>
        <taxon>Poritidae</taxon>
        <taxon>Porites</taxon>
    </lineage>
</organism>
<gene>
    <name evidence="2" type="ORF">PEVE_00012143</name>
</gene>
<reference evidence="2 3" key="1">
    <citation type="submission" date="2022-05" db="EMBL/GenBank/DDBJ databases">
        <authorList>
            <consortium name="Genoscope - CEA"/>
            <person name="William W."/>
        </authorList>
    </citation>
    <scope>NUCLEOTIDE SEQUENCE [LARGE SCALE GENOMIC DNA]</scope>
</reference>
<accession>A0ABN8RM25</accession>
<keyword evidence="3" id="KW-1185">Reference proteome</keyword>